<keyword evidence="1 3" id="KW-0996">Nickel insertion</keyword>
<sequence>MTNDHLLHLLQLASPTLPVGAYSYSEGLEILVEKGIIDNSQRLKAWIDQELRYGAIRLEAAMMVRAYQSLQADDLEALPYWNAWASAAKETSELRSQSWQMGNSLIRLLVELEPELQSVAGVVGTPCNYAIAFGIAAAYWQINLMDALLGYLHSWASNLINTGVKLIPLGQTAGQQLLLELAPQLSGASQDILALEDDEQLHSCTWGLALSSMAHETQYTRLFRS</sequence>
<dbReference type="AlphaFoldDB" id="B4W067"/>
<reference evidence="4 5" key="1">
    <citation type="submission" date="2008-07" db="EMBL/GenBank/DDBJ databases">
        <authorList>
            <person name="Tandeau de Marsac N."/>
            <person name="Ferriera S."/>
            <person name="Johnson J."/>
            <person name="Kravitz S."/>
            <person name="Beeson K."/>
            <person name="Sutton G."/>
            <person name="Rogers Y.-H."/>
            <person name="Friedman R."/>
            <person name="Frazier M."/>
            <person name="Venter J.C."/>
        </authorList>
    </citation>
    <scope>NUCLEOTIDE SEQUENCE [LARGE SCALE GENOMIC DNA]</scope>
    <source>
        <strain evidence="4 5">PCC 7420</strain>
    </source>
</reference>
<dbReference type="STRING" id="118168.MC7420_3473"/>
<dbReference type="HAMAP" id="MF_01385">
    <property type="entry name" value="UreF"/>
    <property type="match status" value="1"/>
</dbReference>
<dbReference type="PANTHER" id="PTHR33620:SF1">
    <property type="entry name" value="UREASE ACCESSORY PROTEIN F"/>
    <property type="match status" value="1"/>
</dbReference>
<proteinExistence type="inferred from homology"/>
<comment type="function">
    <text evidence="3">Required for maturation of urease via the functional incorporation of the urease nickel metallocenter.</text>
</comment>
<evidence type="ECO:0000256" key="2">
    <source>
        <dbReference type="ARBA" id="ARBA00023186"/>
    </source>
</evidence>
<comment type="subunit">
    <text evidence="3">UreD, UreF and UreG form a complex that acts as a GTP-hydrolysis-dependent molecular chaperone, activating the urease apoprotein by helping to assemble the nickel containing metallocenter of UreC. The UreE protein probably delivers the nickel.</text>
</comment>
<gene>
    <name evidence="3" type="primary">ureF</name>
    <name evidence="4" type="ORF">MC7420_3473</name>
</gene>
<evidence type="ECO:0000313" key="5">
    <source>
        <dbReference type="Proteomes" id="UP000003835"/>
    </source>
</evidence>
<comment type="subcellular location">
    <subcellularLocation>
        <location evidence="3">Cytoplasm</location>
    </subcellularLocation>
</comment>
<dbReference type="EMBL" id="DS989864">
    <property type="protein sequence ID" value="EDX72401.1"/>
    <property type="molecule type" value="Genomic_DNA"/>
</dbReference>
<accession>B4W067</accession>
<dbReference type="PIRSF" id="PIRSF009467">
    <property type="entry name" value="Ureas_acces_UreF"/>
    <property type="match status" value="1"/>
</dbReference>
<dbReference type="GO" id="GO:0005737">
    <property type="term" value="C:cytoplasm"/>
    <property type="evidence" value="ECO:0007669"/>
    <property type="project" value="UniProtKB-SubCell"/>
</dbReference>
<evidence type="ECO:0000313" key="4">
    <source>
        <dbReference type="EMBL" id="EDX72401.1"/>
    </source>
</evidence>
<name>B4W067_9CYAN</name>
<dbReference type="Proteomes" id="UP000003835">
    <property type="component" value="Unassembled WGS sequence"/>
</dbReference>
<organism evidence="4 5">
    <name type="scientific">Coleofasciculus chthonoplastes PCC 7420</name>
    <dbReference type="NCBI Taxonomy" id="118168"/>
    <lineage>
        <taxon>Bacteria</taxon>
        <taxon>Bacillati</taxon>
        <taxon>Cyanobacteriota</taxon>
        <taxon>Cyanophyceae</taxon>
        <taxon>Coleofasciculales</taxon>
        <taxon>Coleofasciculaceae</taxon>
        <taxon>Coleofasciculus</taxon>
    </lineage>
</organism>
<dbReference type="Gene3D" id="1.10.4190.10">
    <property type="entry name" value="Urease accessory protein UreF"/>
    <property type="match status" value="1"/>
</dbReference>
<dbReference type="InterPro" id="IPR038277">
    <property type="entry name" value="UreF_sf"/>
</dbReference>
<dbReference type="eggNOG" id="COG0830">
    <property type="taxonomic scope" value="Bacteria"/>
</dbReference>
<dbReference type="GO" id="GO:0016151">
    <property type="term" value="F:nickel cation binding"/>
    <property type="evidence" value="ECO:0007669"/>
    <property type="project" value="UniProtKB-UniRule"/>
</dbReference>
<dbReference type="Pfam" id="PF01730">
    <property type="entry name" value="UreF"/>
    <property type="match status" value="1"/>
</dbReference>
<protein>
    <recommendedName>
        <fullName evidence="3">Urease accessory protein UreF</fullName>
    </recommendedName>
</protein>
<evidence type="ECO:0000256" key="3">
    <source>
        <dbReference type="HAMAP-Rule" id="MF_01385"/>
    </source>
</evidence>
<dbReference type="InterPro" id="IPR002639">
    <property type="entry name" value="UreF"/>
</dbReference>
<comment type="similarity">
    <text evidence="3">Belongs to the UreF family.</text>
</comment>
<dbReference type="HOGENOM" id="CLU_049215_2_1_3"/>
<evidence type="ECO:0000256" key="1">
    <source>
        <dbReference type="ARBA" id="ARBA00022988"/>
    </source>
</evidence>
<dbReference type="PANTHER" id="PTHR33620">
    <property type="entry name" value="UREASE ACCESSORY PROTEIN F"/>
    <property type="match status" value="1"/>
</dbReference>
<keyword evidence="2 3" id="KW-0143">Chaperone</keyword>
<dbReference type="RefSeq" id="WP_006104350.1">
    <property type="nucleotide sequence ID" value="NZ_DS989864.1"/>
</dbReference>
<keyword evidence="5" id="KW-1185">Reference proteome</keyword>
<keyword evidence="3" id="KW-0963">Cytoplasm</keyword>
<dbReference type="OrthoDB" id="9798772at2"/>